<keyword evidence="2" id="KW-1185">Reference proteome</keyword>
<organism evidence="1 2">
    <name type="scientific">Pedobacter ginsengiterrae</name>
    <dbReference type="NCBI Taxonomy" id="871696"/>
    <lineage>
        <taxon>Bacteria</taxon>
        <taxon>Pseudomonadati</taxon>
        <taxon>Bacteroidota</taxon>
        <taxon>Sphingobacteriia</taxon>
        <taxon>Sphingobacteriales</taxon>
        <taxon>Sphingobacteriaceae</taxon>
        <taxon>Pedobacter</taxon>
    </lineage>
</organism>
<evidence type="ECO:0000313" key="1">
    <source>
        <dbReference type="EMBL" id="GAA3981127.1"/>
    </source>
</evidence>
<sequence length="119" mass="13535">MLLALLSYSFNNSKLNLHSAFMAYYGNILTVLSSTDDILEQIKVVLQNNDVKNQLLGQTFFIETSSKENTRAILNGLDAKGIHYLWFHNHISDGSRVYTGQVNATEFENVRRILLESHT</sequence>
<proteinExistence type="predicted"/>
<comment type="caution">
    <text evidence="1">The sequence shown here is derived from an EMBL/GenBank/DDBJ whole genome shotgun (WGS) entry which is preliminary data.</text>
</comment>
<dbReference type="EMBL" id="BAABAK010000019">
    <property type="protein sequence ID" value="GAA3981127.1"/>
    <property type="molecule type" value="Genomic_DNA"/>
</dbReference>
<dbReference type="Proteomes" id="UP001501081">
    <property type="component" value="Unassembled WGS sequence"/>
</dbReference>
<accession>A0ABP7QFS9</accession>
<reference evidence="2" key="1">
    <citation type="journal article" date="2019" name="Int. J. Syst. Evol. Microbiol.">
        <title>The Global Catalogue of Microorganisms (GCM) 10K type strain sequencing project: providing services to taxonomists for standard genome sequencing and annotation.</title>
        <authorList>
            <consortium name="The Broad Institute Genomics Platform"/>
            <consortium name="The Broad Institute Genome Sequencing Center for Infectious Disease"/>
            <person name="Wu L."/>
            <person name="Ma J."/>
        </authorList>
    </citation>
    <scope>NUCLEOTIDE SEQUENCE [LARGE SCALE GENOMIC DNA]</scope>
    <source>
        <strain evidence="2">JCM 17338</strain>
    </source>
</reference>
<name>A0ABP7QFS9_9SPHI</name>
<evidence type="ECO:0000313" key="2">
    <source>
        <dbReference type="Proteomes" id="UP001501081"/>
    </source>
</evidence>
<gene>
    <name evidence="1" type="ORF">GCM10022246_36600</name>
</gene>
<protein>
    <submittedName>
        <fullName evidence="1">Uncharacterized protein</fullName>
    </submittedName>
</protein>